<dbReference type="Gene3D" id="1.10.10.10">
    <property type="entry name" value="Winged helix-like DNA-binding domain superfamily/Winged helix DNA-binding domain"/>
    <property type="match status" value="1"/>
</dbReference>
<keyword evidence="3" id="KW-0804">Transcription</keyword>
<dbReference type="SUPFAM" id="SSF46785">
    <property type="entry name" value="Winged helix' DNA-binding domain"/>
    <property type="match status" value="1"/>
</dbReference>
<evidence type="ECO:0000256" key="3">
    <source>
        <dbReference type="ARBA" id="ARBA00023163"/>
    </source>
</evidence>
<name>A0A1I3RIC5_9PLAN</name>
<keyword evidence="1" id="KW-0805">Transcription regulation</keyword>
<dbReference type="AlphaFoldDB" id="A0A1I3RIC5"/>
<dbReference type="EMBL" id="FOQD01000021">
    <property type="protein sequence ID" value="SFJ46028.1"/>
    <property type="molecule type" value="Genomic_DNA"/>
</dbReference>
<evidence type="ECO:0000313" key="6">
    <source>
        <dbReference type="Proteomes" id="UP000199518"/>
    </source>
</evidence>
<dbReference type="RefSeq" id="WP_092055932.1">
    <property type="nucleotide sequence ID" value="NZ_FOQD01000021.1"/>
</dbReference>
<dbReference type="Pfam" id="PF01638">
    <property type="entry name" value="HxlR"/>
    <property type="match status" value="1"/>
</dbReference>
<keyword evidence="2 5" id="KW-0238">DNA-binding</keyword>
<keyword evidence="6" id="KW-1185">Reference proteome</keyword>
<evidence type="ECO:0000256" key="1">
    <source>
        <dbReference type="ARBA" id="ARBA00023015"/>
    </source>
</evidence>
<gene>
    <name evidence="5" type="ORF">SAMN05421753_1218</name>
</gene>
<proteinExistence type="predicted"/>
<evidence type="ECO:0000259" key="4">
    <source>
        <dbReference type="PROSITE" id="PS51118"/>
    </source>
</evidence>
<dbReference type="PANTHER" id="PTHR33204">
    <property type="entry name" value="TRANSCRIPTIONAL REGULATOR, MARR FAMILY"/>
    <property type="match status" value="1"/>
</dbReference>
<dbReference type="Proteomes" id="UP000199518">
    <property type="component" value="Unassembled WGS sequence"/>
</dbReference>
<dbReference type="InterPro" id="IPR036390">
    <property type="entry name" value="WH_DNA-bd_sf"/>
</dbReference>
<dbReference type="InterPro" id="IPR036388">
    <property type="entry name" value="WH-like_DNA-bd_sf"/>
</dbReference>
<evidence type="ECO:0000313" key="5">
    <source>
        <dbReference type="EMBL" id="SFJ46028.1"/>
    </source>
</evidence>
<organism evidence="5 6">
    <name type="scientific">Planctomicrobium piriforme</name>
    <dbReference type="NCBI Taxonomy" id="1576369"/>
    <lineage>
        <taxon>Bacteria</taxon>
        <taxon>Pseudomonadati</taxon>
        <taxon>Planctomycetota</taxon>
        <taxon>Planctomycetia</taxon>
        <taxon>Planctomycetales</taxon>
        <taxon>Planctomycetaceae</taxon>
        <taxon>Planctomicrobium</taxon>
    </lineage>
</organism>
<reference evidence="6" key="1">
    <citation type="submission" date="2016-10" db="EMBL/GenBank/DDBJ databases">
        <authorList>
            <person name="Varghese N."/>
            <person name="Submissions S."/>
        </authorList>
    </citation>
    <scope>NUCLEOTIDE SEQUENCE [LARGE SCALE GENOMIC DNA]</scope>
    <source>
        <strain evidence="6">DSM 26348</strain>
    </source>
</reference>
<feature type="domain" description="HTH hxlR-type" evidence="4">
    <location>
        <begin position="11"/>
        <end position="108"/>
    </location>
</feature>
<sequence>MQRKRVGDHECPVARCVDQIGDWWSILILRDALNGVTRFDAFQKSLGIAPTILTRRLKGLVEDGLLMKQRYSEHPPRDEYVLTQKGQDFQPVLFALLVWGNAHFAPEGASLVIMDTKAGTIADPVLVDVTTGRPITGPDFQLVCGPAASAALKQRMANAVKPSPAAKKKTRV</sequence>
<dbReference type="PANTHER" id="PTHR33204:SF17">
    <property type="entry name" value="TRANSCRIPTIONAL REGULATORY PROTEIN"/>
    <property type="match status" value="1"/>
</dbReference>
<dbReference type="OrthoDB" id="9791143at2"/>
<dbReference type="GO" id="GO:0003677">
    <property type="term" value="F:DNA binding"/>
    <property type="evidence" value="ECO:0007669"/>
    <property type="project" value="UniProtKB-KW"/>
</dbReference>
<accession>A0A1I3RIC5</accession>
<evidence type="ECO:0000256" key="2">
    <source>
        <dbReference type="ARBA" id="ARBA00023125"/>
    </source>
</evidence>
<dbReference type="STRING" id="1576369.SAMN05421753_1218"/>
<protein>
    <submittedName>
        <fullName evidence="5">DNA-binding transcriptional regulator, HxlR family</fullName>
    </submittedName>
</protein>
<dbReference type="PROSITE" id="PS51118">
    <property type="entry name" value="HTH_HXLR"/>
    <property type="match status" value="1"/>
</dbReference>
<dbReference type="InterPro" id="IPR002577">
    <property type="entry name" value="HTH_HxlR"/>
</dbReference>